<evidence type="ECO:0000259" key="2">
    <source>
        <dbReference type="Pfam" id="PF01702"/>
    </source>
</evidence>
<keyword evidence="1" id="KW-0862">Zinc</keyword>
<dbReference type="GO" id="GO:0005829">
    <property type="term" value="C:cytosol"/>
    <property type="evidence" value="ECO:0007669"/>
    <property type="project" value="TreeGrafter"/>
</dbReference>
<accession>A0A2G9TY29</accession>
<evidence type="ECO:0000256" key="1">
    <source>
        <dbReference type="ARBA" id="ARBA00022833"/>
    </source>
</evidence>
<dbReference type="AlphaFoldDB" id="A0A2G9TY29"/>
<evidence type="ECO:0000313" key="4">
    <source>
        <dbReference type="Proteomes" id="UP000230423"/>
    </source>
</evidence>
<protein>
    <submittedName>
        <fullName evidence="3">tRNA-guanine transglycosylase</fullName>
    </submittedName>
</protein>
<dbReference type="GO" id="GO:0008479">
    <property type="term" value="F:tRNA-guanosine(34) queuine transglycosylase activity"/>
    <property type="evidence" value="ECO:0007669"/>
    <property type="project" value="TreeGrafter"/>
</dbReference>
<dbReference type="GO" id="GO:0006400">
    <property type="term" value="P:tRNA modification"/>
    <property type="evidence" value="ECO:0007669"/>
    <property type="project" value="InterPro"/>
</dbReference>
<dbReference type="OrthoDB" id="10249838at2759"/>
<feature type="domain" description="tRNA-guanine(15) transglycosylase-like" evidence="2">
    <location>
        <begin position="41"/>
        <end position="200"/>
    </location>
</feature>
<dbReference type="Gene3D" id="3.20.20.105">
    <property type="entry name" value="Queuine tRNA-ribosyltransferase-like"/>
    <property type="match status" value="1"/>
</dbReference>
<organism evidence="3 4">
    <name type="scientific">Teladorsagia circumcincta</name>
    <name type="common">Brown stomach worm</name>
    <name type="synonym">Ostertagia circumcincta</name>
    <dbReference type="NCBI Taxonomy" id="45464"/>
    <lineage>
        <taxon>Eukaryota</taxon>
        <taxon>Metazoa</taxon>
        <taxon>Ecdysozoa</taxon>
        <taxon>Nematoda</taxon>
        <taxon>Chromadorea</taxon>
        <taxon>Rhabditida</taxon>
        <taxon>Rhabditina</taxon>
        <taxon>Rhabditomorpha</taxon>
        <taxon>Strongyloidea</taxon>
        <taxon>Trichostrongylidae</taxon>
        <taxon>Teladorsagia</taxon>
    </lineage>
</organism>
<dbReference type="NCBIfam" id="TIGR00449">
    <property type="entry name" value="tgt_general"/>
    <property type="match status" value="1"/>
</dbReference>
<dbReference type="PANTHER" id="PTHR43530:SF1">
    <property type="entry name" value="QUEUINE TRNA-RIBOSYLTRANSFERASE CATALYTIC SUBUNIT 1"/>
    <property type="match status" value="1"/>
</dbReference>
<sequence>MLPPPAAPESGHRDKQSETVTIGKRKIISVFKGKNVVEIEQSAVGIAIGGLSGGEEKSQFWQVVAACCEALPSHLPRYVMGVGFPVDLVICSLLGADMFDCVHPTRTARFGTALVRRGGQMHLSQKRYADDFKPIEEDCDCTTCQTYTRAYLHMIVNKETVGCHLVSVHNIRHQLRLMEDVRNAIETGQVQEFLDKFLKESFLTEPIPQWVRDAVEFMGYKLAC</sequence>
<dbReference type="InterPro" id="IPR036511">
    <property type="entry name" value="TGT-like_sf"/>
</dbReference>
<keyword evidence="4" id="KW-1185">Reference proteome</keyword>
<proteinExistence type="predicted"/>
<dbReference type="Pfam" id="PF01702">
    <property type="entry name" value="TGT"/>
    <property type="match status" value="1"/>
</dbReference>
<dbReference type="EMBL" id="KZ351590">
    <property type="protein sequence ID" value="PIO62847.1"/>
    <property type="molecule type" value="Genomic_DNA"/>
</dbReference>
<evidence type="ECO:0000313" key="3">
    <source>
        <dbReference type="EMBL" id="PIO62847.1"/>
    </source>
</evidence>
<name>A0A2G9TY29_TELCI</name>
<dbReference type="InterPro" id="IPR002616">
    <property type="entry name" value="tRNA_ribo_trans-like"/>
</dbReference>
<reference evidence="3 4" key="1">
    <citation type="submission" date="2015-09" db="EMBL/GenBank/DDBJ databases">
        <title>Draft genome of the parasitic nematode Teladorsagia circumcincta isolate WARC Sus (inbred).</title>
        <authorList>
            <person name="Mitreva M."/>
        </authorList>
    </citation>
    <scope>NUCLEOTIDE SEQUENCE [LARGE SCALE GENOMIC DNA]</scope>
    <source>
        <strain evidence="3 4">S</strain>
    </source>
</reference>
<dbReference type="Proteomes" id="UP000230423">
    <property type="component" value="Unassembled WGS sequence"/>
</dbReference>
<gene>
    <name evidence="3" type="ORF">TELCIR_15576</name>
</gene>
<dbReference type="PANTHER" id="PTHR43530">
    <property type="entry name" value="QUEUINE TRNA-RIBOSYLTRANSFERASE CATALYTIC SUBUNIT 1"/>
    <property type="match status" value="1"/>
</dbReference>
<dbReference type="SUPFAM" id="SSF51713">
    <property type="entry name" value="tRNA-guanine transglycosylase"/>
    <property type="match status" value="1"/>
</dbReference>